<feature type="transmembrane region" description="Helical" evidence="2">
    <location>
        <begin position="97"/>
        <end position="119"/>
    </location>
</feature>
<evidence type="ECO:0000256" key="2">
    <source>
        <dbReference type="SAM" id="Phobius"/>
    </source>
</evidence>
<reference evidence="3" key="1">
    <citation type="journal article" date="2023" name="Nat. Commun.">
        <title>Diploid and tetraploid genomes of Acorus and the evolution of monocots.</title>
        <authorList>
            <person name="Ma L."/>
            <person name="Liu K.W."/>
            <person name="Li Z."/>
            <person name="Hsiao Y.Y."/>
            <person name="Qi Y."/>
            <person name="Fu T."/>
            <person name="Tang G.D."/>
            <person name="Zhang D."/>
            <person name="Sun W.H."/>
            <person name="Liu D.K."/>
            <person name="Li Y."/>
            <person name="Chen G.Z."/>
            <person name="Liu X.D."/>
            <person name="Liao X.Y."/>
            <person name="Jiang Y.T."/>
            <person name="Yu X."/>
            <person name="Hao Y."/>
            <person name="Huang J."/>
            <person name="Zhao X.W."/>
            <person name="Ke S."/>
            <person name="Chen Y.Y."/>
            <person name="Wu W.L."/>
            <person name="Hsu J.L."/>
            <person name="Lin Y.F."/>
            <person name="Huang M.D."/>
            <person name="Li C.Y."/>
            <person name="Huang L."/>
            <person name="Wang Z.W."/>
            <person name="Zhao X."/>
            <person name="Zhong W.Y."/>
            <person name="Peng D.H."/>
            <person name="Ahmad S."/>
            <person name="Lan S."/>
            <person name="Zhang J.S."/>
            <person name="Tsai W.C."/>
            <person name="Van de Peer Y."/>
            <person name="Liu Z.J."/>
        </authorList>
    </citation>
    <scope>NUCLEOTIDE SEQUENCE</scope>
    <source>
        <strain evidence="3">SCP</strain>
    </source>
</reference>
<accession>A0AAV9A040</accession>
<evidence type="ECO:0000313" key="3">
    <source>
        <dbReference type="EMBL" id="KAK1256779.1"/>
    </source>
</evidence>
<evidence type="ECO:0000313" key="4">
    <source>
        <dbReference type="Proteomes" id="UP001179952"/>
    </source>
</evidence>
<gene>
    <name evidence="3" type="ORF">QJS04_geneDACA024489</name>
</gene>
<organism evidence="3 4">
    <name type="scientific">Acorus gramineus</name>
    <name type="common">Dwarf sweet flag</name>
    <dbReference type="NCBI Taxonomy" id="55184"/>
    <lineage>
        <taxon>Eukaryota</taxon>
        <taxon>Viridiplantae</taxon>
        <taxon>Streptophyta</taxon>
        <taxon>Embryophyta</taxon>
        <taxon>Tracheophyta</taxon>
        <taxon>Spermatophyta</taxon>
        <taxon>Magnoliopsida</taxon>
        <taxon>Liliopsida</taxon>
        <taxon>Acoraceae</taxon>
        <taxon>Acorus</taxon>
    </lineage>
</organism>
<dbReference type="AlphaFoldDB" id="A0AAV9A040"/>
<protein>
    <submittedName>
        <fullName evidence="3">Uncharacterized protein</fullName>
    </submittedName>
</protein>
<dbReference type="Proteomes" id="UP001179952">
    <property type="component" value="Unassembled WGS sequence"/>
</dbReference>
<comment type="caution">
    <text evidence="3">The sequence shown here is derived from an EMBL/GenBank/DDBJ whole genome shotgun (WGS) entry which is preliminary data.</text>
</comment>
<proteinExistence type="predicted"/>
<feature type="transmembrane region" description="Helical" evidence="2">
    <location>
        <begin position="40"/>
        <end position="58"/>
    </location>
</feature>
<feature type="transmembrane region" description="Helical" evidence="2">
    <location>
        <begin position="64"/>
        <end position="85"/>
    </location>
</feature>
<keyword evidence="2" id="KW-0812">Transmembrane</keyword>
<evidence type="ECO:0000256" key="1">
    <source>
        <dbReference type="SAM" id="MobiDB-lite"/>
    </source>
</evidence>
<keyword evidence="2" id="KW-1133">Transmembrane helix</keyword>
<keyword evidence="2" id="KW-0472">Membrane</keyword>
<sequence length="155" mass="17571">MNRESIEGAGRAMAEVEKKGGKLSASESEKVREGDKSVHLPIYSAMWIIVCAGFLLYFTWDNKYVGFSVSVFLSLLFTLICFIELYRVENNDPKTQLRYKLAVWLFSSIFISMCSWWVSVITSSFALSMALVSISVFIIVGTFFGTFILCRDTHN</sequence>
<feature type="transmembrane region" description="Helical" evidence="2">
    <location>
        <begin position="125"/>
        <end position="150"/>
    </location>
</feature>
<feature type="region of interest" description="Disordered" evidence="1">
    <location>
        <begin position="1"/>
        <end position="28"/>
    </location>
</feature>
<name>A0AAV9A040_ACOGR</name>
<dbReference type="EMBL" id="JAUJYN010000082">
    <property type="protein sequence ID" value="KAK1256779.1"/>
    <property type="molecule type" value="Genomic_DNA"/>
</dbReference>
<keyword evidence="4" id="KW-1185">Reference proteome</keyword>
<reference evidence="3" key="2">
    <citation type="submission" date="2023-06" db="EMBL/GenBank/DDBJ databases">
        <authorList>
            <person name="Ma L."/>
            <person name="Liu K.-W."/>
            <person name="Li Z."/>
            <person name="Hsiao Y.-Y."/>
            <person name="Qi Y."/>
            <person name="Fu T."/>
            <person name="Tang G."/>
            <person name="Zhang D."/>
            <person name="Sun W.-H."/>
            <person name="Liu D.-K."/>
            <person name="Li Y."/>
            <person name="Chen G.-Z."/>
            <person name="Liu X.-D."/>
            <person name="Liao X.-Y."/>
            <person name="Jiang Y.-T."/>
            <person name="Yu X."/>
            <person name="Hao Y."/>
            <person name="Huang J."/>
            <person name="Zhao X.-W."/>
            <person name="Ke S."/>
            <person name="Chen Y.-Y."/>
            <person name="Wu W.-L."/>
            <person name="Hsu J.-L."/>
            <person name="Lin Y.-F."/>
            <person name="Huang M.-D."/>
            <person name="Li C.-Y."/>
            <person name="Huang L."/>
            <person name="Wang Z.-W."/>
            <person name="Zhao X."/>
            <person name="Zhong W.-Y."/>
            <person name="Peng D.-H."/>
            <person name="Ahmad S."/>
            <person name="Lan S."/>
            <person name="Zhang J.-S."/>
            <person name="Tsai W.-C."/>
            <person name="Van De Peer Y."/>
            <person name="Liu Z.-J."/>
        </authorList>
    </citation>
    <scope>NUCLEOTIDE SEQUENCE</scope>
    <source>
        <strain evidence="3">SCP</strain>
        <tissue evidence="3">Leaves</tissue>
    </source>
</reference>